<comment type="caution">
    <text evidence="1">The sequence shown here is derived from an EMBL/GenBank/DDBJ whole genome shotgun (WGS) entry which is preliminary data.</text>
</comment>
<evidence type="ECO:0000313" key="1">
    <source>
        <dbReference type="EMBL" id="KAF8704460.1"/>
    </source>
</evidence>
<protein>
    <submittedName>
        <fullName evidence="1">Uncharacterized protein</fullName>
    </submittedName>
</protein>
<name>A0A835EQ80_9POAL</name>
<accession>A0A835EQ80</accession>
<organism evidence="1 2">
    <name type="scientific">Digitaria exilis</name>
    <dbReference type="NCBI Taxonomy" id="1010633"/>
    <lineage>
        <taxon>Eukaryota</taxon>
        <taxon>Viridiplantae</taxon>
        <taxon>Streptophyta</taxon>
        <taxon>Embryophyta</taxon>
        <taxon>Tracheophyta</taxon>
        <taxon>Spermatophyta</taxon>
        <taxon>Magnoliopsida</taxon>
        <taxon>Liliopsida</taxon>
        <taxon>Poales</taxon>
        <taxon>Poaceae</taxon>
        <taxon>PACMAD clade</taxon>
        <taxon>Panicoideae</taxon>
        <taxon>Panicodae</taxon>
        <taxon>Paniceae</taxon>
        <taxon>Anthephorinae</taxon>
        <taxon>Digitaria</taxon>
    </lineage>
</organism>
<reference evidence="1" key="1">
    <citation type="submission" date="2020-07" db="EMBL/GenBank/DDBJ databases">
        <title>Genome sequence and genetic diversity analysis of an under-domesticated orphan crop, white fonio (Digitaria exilis).</title>
        <authorList>
            <person name="Bennetzen J.L."/>
            <person name="Chen S."/>
            <person name="Ma X."/>
            <person name="Wang X."/>
            <person name="Yssel A.E.J."/>
            <person name="Chaluvadi S.R."/>
            <person name="Johnson M."/>
            <person name="Gangashetty P."/>
            <person name="Hamidou F."/>
            <person name="Sanogo M.D."/>
            <person name="Zwaenepoel A."/>
            <person name="Wallace J."/>
            <person name="Van De Peer Y."/>
            <person name="Van Deynze A."/>
        </authorList>
    </citation>
    <scope>NUCLEOTIDE SEQUENCE</scope>
    <source>
        <tissue evidence="1">Leaves</tissue>
    </source>
</reference>
<sequence>MSQATEGLLQLPLPDSSLGDWWNSSLQGRSKKLKQRVASLMIYTAWNIWRERNRRIFEGIAALPTWVVNIIKQEVDLRNRACGGEELILVS</sequence>
<dbReference type="Proteomes" id="UP000636709">
    <property type="component" value="Unassembled WGS sequence"/>
</dbReference>
<dbReference type="OrthoDB" id="681034at2759"/>
<dbReference type="EMBL" id="JACEFO010001772">
    <property type="protein sequence ID" value="KAF8704460.1"/>
    <property type="molecule type" value="Genomic_DNA"/>
</dbReference>
<evidence type="ECO:0000313" key="2">
    <source>
        <dbReference type="Proteomes" id="UP000636709"/>
    </source>
</evidence>
<proteinExistence type="predicted"/>
<keyword evidence="2" id="KW-1185">Reference proteome</keyword>
<dbReference type="AlphaFoldDB" id="A0A835EQ80"/>
<gene>
    <name evidence="1" type="ORF">HU200_031413</name>
</gene>